<name>A0A426YFV4_ENSVE</name>
<reference evidence="4 5" key="1">
    <citation type="journal article" date="2014" name="Agronomy (Basel)">
        <title>A Draft Genome Sequence for Ensete ventricosum, the Drought-Tolerant Tree Against Hunger.</title>
        <authorList>
            <person name="Harrison J."/>
            <person name="Moore K.A."/>
            <person name="Paszkiewicz K."/>
            <person name="Jones T."/>
            <person name="Grant M."/>
            <person name="Ambacheew D."/>
            <person name="Muzemil S."/>
            <person name="Studholme D.J."/>
        </authorList>
    </citation>
    <scope>NUCLEOTIDE SEQUENCE [LARGE SCALE GENOMIC DNA]</scope>
</reference>
<feature type="transmembrane region" description="Helical" evidence="3">
    <location>
        <begin position="12"/>
        <end position="31"/>
    </location>
</feature>
<proteinExistence type="predicted"/>
<keyword evidence="3" id="KW-1133">Transmembrane helix</keyword>
<evidence type="ECO:0000256" key="2">
    <source>
        <dbReference type="SAM" id="MobiDB-lite"/>
    </source>
</evidence>
<comment type="caution">
    <text evidence="4">The sequence shown here is derived from an EMBL/GenBank/DDBJ whole genome shotgun (WGS) entry which is preliminary data.</text>
</comment>
<organism evidence="4 5">
    <name type="scientific">Ensete ventricosum</name>
    <name type="common">Abyssinian banana</name>
    <name type="synonym">Musa ensete</name>
    <dbReference type="NCBI Taxonomy" id="4639"/>
    <lineage>
        <taxon>Eukaryota</taxon>
        <taxon>Viridiplantae</taxon>
        <taxon>Streptophyta</taxon>
        <taxon>Embryophyta</taxon>
        <taxon>Tracheophyta</taxon>
        <taxon>Spermatophyta</taxon>
        <taxon>Magnoliopsida</taxon>
        <taxon>Liliopsida</taxon>
        <taxon>Zingiberales</taxon>
        <taxon>Musaceae</taxon>
        <taxon>Ensete</taxon>
    </lineage>
</organism>
<dbReference type="AlphaFoldDB" id="A0A426YFV4"/>
<evidence type="ECO:0000256" key="3">
    <source>
        <dbReference type="SAM" id="Phobius"/>
    </source>
</evidence>
<gene>
    <name evidence="4" type="ORF">B296_00048830</name>
</gene>
<protein>
    <submittedName>
        <fullName evidence="4">Uncharacterized protein</fullName>
    </submittedName>
</protein>
<feature type="region of interest" description="Disordered" evidence="2">
    <location>
        <begin position="158"/>
        <end position="185"/>
    </location>
</feature>
<evidence type="ECO:0000256" key="1">
    <source>
        <dbReference type="SAM" id="Coils"/>
    </source>
</evidence>
<accession>A0A426YFV4</accession>
<dbReference type="EMBL" id="AMZH03012645">
    <property type="protein sequence ID" value="RRT50642.1"/>
    <property type="molecule type" value="Genomic_DNA"/>
</dbReference>
<feature type="coiled-coil region" evidence="1">
    <location>
        <begin position="83"/>
        <end position="117"/>
    </location>
</feature>
<evidence type="ECO:0000313" key="5">
    <source>
        <dbReference type="Proteomes" id="UP000287651"/>
    </source>
</evidence>
<dbReference type="Proteomes" id="UP000287651">
    <property type="component" value="Unassembled WGS sequence"/>
</dbReference>
<sequence>MRADTSGELDHTLGANVVWVALCLVVLLGWWDGPTNYALTSGDLRGMGQDMSYHSPPTPKGVMPRENRVARGSGWGFAPLLRAEESQRRETEARGRIQVLETQLQGLGDDLDATRAKTPEAEQSLVMTRSALEKVESSLAGRPGVLSARYPQLEIEEDPYATFSEDDNLPMEAKVSFDDSDPPAI</sequence>
<feature type="compositionally biased region" description="Acidic residues" evidence="2">
    <location>
        <begin position="158"/>
        <end position="169"/>
    </location>
</feature>
<keyword evidence="1" id="KW-0175">Coiled coil</keyword>
<evidence type="ECO:0000313" key="4">
    <source>
        <dbReference type="EMBL" id="RRT50642.1"/>
    </source>
</evidence>
<keyword evidence="3" id="KW-0812">Transmembrane</keyword>
<keyword evidence="3" id="KW-0472">Membrane</keyword>